<keyword evidence="10" id="KW-0963">Cytoplasm</keyword>
<evidence type="ECO:0000256" key="2">
    <source>
        <dbReference type="ARBA" id="ARBA00011152"/>
    </source>
</evidence>
<dbReference type="NCBIfam" id="TIGR01855">
    <property type="entry name" value="IMP_synth_hisH"/>
    <property type="match status" value="1"/>
</dbReference>
<reference evidence="13" key="1">
    <citation type="journal article" date="2014" name="Int. J. Syst. Evol. Microbiol.">
        <title>Complete genome sequence of Corynebacterium casei LMG S-19264T (=DSM 44701T), isolated from a smear-ripened cheese.</title>
        <authorList>
            <consortium name="US DOE Joint Genome Institute (JGI-PGF)"/>
            <person name="Walter F."/>
            <person name="Albersmeier A."/>
            <person name="Kalinowski J."/>
            <person name="Ruckert C."/>
        </authorList>
    </citation>
    <scope>NUCLEOTIDE SEQUENCE</scope>
    <source>
        <strain evidence="13">KCTC 12343</strain>
    </source>
</reference>
<protein>
    <recommendedName>
        <fullName evidence="10">Imidazole glycerol phosphate synthase subunit HisH</fullName>
        <ecNumber evidence="10">4.3.2.10</ecNumber>
    </recommendedName>
    <alternativeName>
        <fullName evidence="10">IGP synthase glutaminase subunit</fullName>
        <ecNumber evidence="10">3.5.1.2</ecNumber>
    </alternativeName>
    <alternativeName>
        <fullName evidence="10">IGP synthase subunit HisH</fullName>
    </alternativeName>
    <alternativeName>
        <fullName evidence="10">ImGP synthase subunit HisH</fullName>
        <shortName evidence="10">IGPS subunit HisH</shortName>
    </alternativeName>
</protein>
<dbReference type="InterPro" id="IPR029062">
    <property type="entry name" value="Class_I_gatase-like"/>
</dbReference>
<dbReference type="GO" id="GO:0016829">
    <property type="term" value="F:lyase activity"/>
    <property type="evidence" value="ECO:0007669"/>
    <property type="project" value="UniProtKB-KW"/>
</dbReference>
<dbReference type="GO" id="GO:0005737">
    <property type="term" value="C:cytoplasm"/>
    <property type="evidence" value="ECO:0007669"/>
    <property type="project" value="UniProtKB-SubCell"/>
</dbReference>
<comment type="subunit">
    <text evidence="2 10">Heterodimer of HisH and HisF.</text>
</comment>
<dbReference type="PANTHER" id="PTHR42701">
    <property type="entry name" value="IMIDAZOLE GLYCEROL PHOSPHATE SYNTHASE SUBUNIT HISH"/>
    <property type="match status" value="1"/>
</dbReference>
<evidence type="ECO:0000313" key="16">
    <source>
        <dbReference type="Proteomes" id="UP000628442"/>
    </source>
</evidence>
<sequence length="204" mass="22021">MQRICILDYGSGNVKSVYNLFSEVSGNVTVSNAPADIEAASHIVLPGVGAFGAAMRRIGETLPLDVLERVVREQGKPFLGICVGMQVLADTGHEFGETPGLGWIGGTVRQLQPGTFPLPHIGWNNIDIRQPSPLLEGLDHAPDFYYVHSFAFDAADPADVLATTDYGQQFTGVVGRGNIYGVQFHPEKSQRAGMRLVKNFLAIP</sequence>
<proteinExistence type="inferred from homology"/>
<dbReference type="EMBL" id="BMWV01000001">
    <property type="protein sequence ID" value="GGY28868.1"/>
    <property type="molecule type" value="Genomic_DNA"/>
</dbReference>
<evidence type="ECO:0000256" key="1">
    <source>
        <dbReference type="ARBA" id="ARBA00005091"/>
    </source>
</evidence>
<evidence type="ECO:0000256" key="11">
    <source>
        <dbReference type="PIRSR" id="PIRSR000495-1"/>
    </source>
</evidence>
<dbReference type="RefSeq" id="WP_131148701.1">
    <property type="nucleotide sequence ID" value="NZ_BMWV01000001.1"/>
</dbReference>
<evidence type="ECO:0000256" key="3">
    <source>
        <dbReference type="ARBA" id="ARBA00022605"/>
    </source>
</evidence>
<keyword evidence="7 10" id="KW-0456">Lyase</keyword>
<accession>A0A411X6G6</accession>
<organism evidence="13 16">
    <name type="scientific">Pseudoduganella albidiflava</name>
    <dbReference type="NCBI Taxonomy" id="321983"/>
    <lineage>
        <taxon>Bacteria</taxon>
        <taxon>Pseudomonadati</taxon>
        <taxon>Pseudomonadota</taxon>
        <taxon>Betaproteobacteria</taxon>
        <taxon>Burkholderiales</taxon>
        <taxon>Oxalobacteraceae</taxon>
        <taxon>Telluria group</taxon>
        <taxon>Pseudoduganella</taxon>
    </lineage>
</organism>
<dbReference type="Gene3D" id="3.40.50.880">
    <property type="match status" value="1"/>
</dbReference>
<dbReference type="EMBL" id="CP036401">
    <property type="protein sequence ID" value="QBI04640.1"/>
    <property type="molecule type" value="Genomic_DNA"/>
</dbReference>
<dbReference type="Proteomes" id="UP000628442">
    <property type="component" value="Unassembled WGS sequence"/>
</dbReference>
<dbReference type="PIRSF" id="PIRSF000495">
    <property type="entry name" value="Amidotransf_hisH"/>
    <property type="match status" value="1"/>
</dbReference>
<evidence type="ECO:0000256" key="10">
    <source>
        <dbReference type="HAMAP-Rule" id="MF_00278"/>
    </source>
</evidence>
<evidence type="ECO:0000256" key="8">
    <source>
        <dbReference type="ARBA" id="ARBA00047838"/>
    </source>
</evidence>
<reference evidence="14 15" key="2">
    <citation type="submission" date="2019-02" db="EMBL/GenBank/DDBJ databases">
        <title>Draft Genome Sequences of Six Type Strains of the Genus Massilia.</title>
        <authorList>
            <person name="Miess H."/>
            <person name="Frediansyhah A."/>
            <person name="Gross H."/>
        </authorList>
    </citation>
    <scope>NUCLEOTIDE SEQUENCE [LARGE SCALE GENOMIC DNA]</scope>
    <source>
        <strain evidence="14 15">DSM 17472</strain>
    </source>
</reference>
<dbReference type="PROSITE" id="PS51273">
    <property type="entry name" value="GATASE_TYPE_1"/>
    <property type="match status" value="1"/>
</dbReference>
<comment type="catalytic activity">
    <reaction evidence="8 10">
        <text>5-[(5-phospho-1-deoxy-D-ribulos-1-ylimino)methylamino]-1-(5-phospho-beta-D-ribosyl)imidazole-4-carboxamide + L-glutamine = D-erythro-1-(imidazol-4-yl)glycerol 3-phosphate + 5-amino-1-(5-phospho-beta-D-ribosyl)imidazole-4-carboxamide + L-glutamate + H(+)</text>
        <dbReference type="Rhea" id="RHEA:24793"/>
        <dbReference type="ChEBI" id="CHEBI:15378"/>
        <dbReference type="ChEBI" id="CHEBI:29985"/>
        <dbReference type="ChEBI" id="CHEBI:58278"/>
        <dbReference type="ChEBI" id="CHEBI:58359"/>
        <dbReference type="ChEBI" id="CHEBI:58475"/>
        <dbReference type="ChEBI" id="CHEBI:58525"/>
        <dbReference type="EC" id="4.3.2.10"/>
    </reaction>
</comment>
<feature type="domain" description="Glutamine amidotransferase" evidence="12">
    <location>
        <begin position="6"/>
        <end position="201"/>
    </location>
</feature>
<evidence type="ECO:0000256" key="7">
    <source>
        <dbReference type="ARBA" id="ARBA00023239"/>
    </source>
</evidence>
<keyword evidence="6 10" id="KW-0368">Histidine biosynthesis</keyword>
<keyword evidence="5 10" id="KW-0315">Glutamine amidotransferase</keyword>
<comment type="catalytic activity">
    <reaction evidence="9 10">
        <text>L-glutamine + H2O = L-glutamate + NH4(+)</text>
        <dbReference type="Rhea" id="RHEA:15889"/>
        <dbReference type="ChEBI" id="CHEBI:15377"/>
        <dbReference type="ChEBI" id="CHEBI:28938"/>
        <dbReference type="ChEBI" id="CHEBI:29985"/>
        <dbReference type="ChEBI" id="CHEBI:58359"/>
        <dbReference type="EC" id="3.5.1.2"/>
    </reaction>
</comment>
<name>A0A411X6G6_9BURK</name>
<keyword evidence="4 10" id="KW-0378">Hydrolase</keyword>
<dbReference type="PANTHER" id="PTHR42701:SF1">
    <property type="entry name" value="IMIDAZOLE GLYCEROL PHOSPHATE SYNTHASE SUBUNIT HISH"/>
    <property type="match status" value="1"/>
</dbReference>
<gene>
    <name evidence="10 13" type="primary">hisH</name>
    <name evidence="14" type="ORF">EYF70_30300</name>
    <name evidence="13" type="ORF">GCM10007387_08850</name>
</gene>
<dbReference type="GO" id="GO:0000105">
    <property type="term" value="P:L-histidine biosynthetic process"/>
    <property type="evidence" value="ECO:0007669"/>
    <property type="project" value="UniProtKB-UniRule"/>
</dbReference>
<dbReference type="AlphaFoldDB" id="A0A411X6G6"/>
<dbReference type="CDD" id="cd01748">
    <property type="entry name" value="GATase1_IGP_Synthase"/>
    <property type="match status" value="1"/>
</dbReference>
<dbReference type="OrthoDB" id="9807137at2"/>
<dbReference type="SUPFAM" id="SSF52317">
    <property type="entry name" value="Class I glutamine amidotransferase-like"/>
    <property type="match status" value="1"/>
</dbReference>
<feature type="active site" evidence="10 11">
    <location>
        <position position="187"/>
    </location>
</feature>
<comment type="subcellular location">
    <subcellularLocation>
        <location evidence="10">Cytoplasm</location>
    </subcellularLocation>
</comment>
<dbReference type="EC" id="4.3.2.10" evidence="10"/>
<dbReference type="GO" id="GO:0000107">
    <property type="term" value="F:imidazoleglycerol-phosphate synthase activity"/>
    <property type="evidence" value="ECO:0007669"/>
    <property type="project" value="UniProtKB-UniRule"/>
</dbReference>
<dbReference type="InterPro" id="IPR017926">
    <property type="entry name" value="GATASE"/>
</dbReference>
<dbReference type="Proteomes" id="UP000292307">
    <property type="component" value="Chromosome"/>
</dbReference>
<comment type="pathway">
    <text evidence="1 10">Amino-acid biosynthesis; L-histidine biosynthesis; L-histidine from 5-phospho-alpha-D-ribose 1-diphosphate: step 5/9.</text>
</comment>
<evidence type="ECO:0000259" key="12">
    <source>
        <dbReference type="Pfam" id="PF00117"/>
    </source>
</evidence>
<keyword evidence="3 10" id="KW-0028">Amino-acid biosynthesis</keyword>
<evidence type="ECO:0000313" key="13">
    <source>
        <dbReference type="EMBL" id="GGY28868.1"/>
    </source>
</evidence>
<comment type="function">
    <text evidence="10">IGPS catalyzes the conversion of PRFAR and glutamine to IGP, AICAR and glutamate. The HisH subunit catalyzes the hydrolysis of glutamine to glutamate and ammonia as part of the synthesis of IGP and AICAR. The resulting ammonia molecule is channeled to the active site of HisF.</text>
</comment>
<evidence type="ECO:0000256" key="6">
    <source>
        <dbReference type="ARBA" id="ARBA00023102"/>
    </source>
</evidence>
<dbReference type="GO" id="GO:0004359">
    <property type="term" value="F:glutaminase activity"/>
    <property type="evidence" value="ECO:0007669"/>
    <property type="project" value="UniProtKB-EC"/>
</dbReference>
<feature type="active site" description="Nucleophile" evidence="10 11">
    <location>
        <position position="82"/>
    </location>
</feature>
<dbReference type="InterPro" id="IPR010139">
    <property type="entry name" value="Imidazole-glycPsynth_HisH"/>
</dbReference>
<feature type="active site" evidence="10 11">
    <location>
        <position position="185"/>
    </location>
</feature>
<evidence type="ECO:0000256" key="5">
    <source>
        <dbReference type="ARBA" id="ARBA00022962"/>
    </source>
</evidence>
<evidence type="ECO:0000256" key="9">
    <source>
        <dbReference type="ARBA" id="ARBA00049534"/>
    </source>
</evidence>
<evidence type="ECO:0000256" key="4">
    <source>
        <dbReference type="ARBA" id="ARBA00022801"/>
    </source>
</evidence>
<evidence type="ECO:0000313" key="15">
    <source>
        <dbReference type="Proteomes" id="UP000292307"/>
    </source>
</evidence>
<dbReference type="HAMAP" id="MF_00278">
    <property type="entry name" value="HisH"/>
    <property type="match status" value="1"/>
</dbReference>
<keyword evidence="15" id="KW-1185">Reference proteome</keyword>
<reference evidence="13" key="3">
    <citation type="submission" date="2022-12" db="EMBL/GenBank/DDBJ databases">
        <authorList>
            <person name="Sun Q."/>
            <person name="Kim S."/>
        </authorList>
    </citation>
    <scope>NUCLEOTIDE SEQUENCE</scope>
    <source>
        <strain evidence="13">KCTC 12343</strain>
    </source>
</reference>
<dbReference type="EC" id="3.5.1.2" evidence="10"/>
<dbReference type="Pfam" id="PF00117">
    <property type="entry name" value="GATase"/>
    <property type="match status" value="1"/>
</dbReference>
<evidence type="ECO:0000313" key="14">
    <source>
        <dbReference type="EMBL" id="QBI04640.1"/>
    </source>
</evidence>